<evidence type="ECO:0000313" key="1">
    <source>
        <dbReference type="EMBL" id="BBF64022.1"/>
    </source>
</evidence>
<reference evidence="1 2" key="1">
    <citation type="journal article" date="2018" name="Microbiol. Resour. Announc.">
        <title>Complete Genome Sequence of Acidithiobacillus ferridurans JCM 18981.</title>
        <authorList>
            <person name="Miyauchi T."/>
            <person name="Kouzuma A."/>
            <person name="Abe T."/>
            <person name="Watanabe K."/>
        </authorList>
    </citation>
    <scope>NUCLEOTIDE SEQUENCE [LARGE SCALE GENOMIC DNA]</scope>
    <source>
        <strain evidence="2">ATCC 33020 / DSM 29468 / JCM 18981 / 11Fe</strain>
    </source>
</reference>
<dbReference type="Gene3D" id="1.20.1290.10">
    <property type="entry name" value="AhpD-like"/>
    <property type="match status" value="1"/>
</dbReference>
<keyword evidence="2" id="KW-1185">Reference proteome</keyword>
<evidence type="ECO:0000313" key="2">
    <source>
        <dbReference type="Proteomes" id="UP000280188"/>
    </source>
</evidence>
<dbReference type="GO" id="GO:0051920">
    <property type="term" value="F:peroxiredoxin activity"/>
    <property type="evidence" value="ECO:0007669"/>
    <property type="project" value="InterPro"/>
</dbReference>
<dbReference type="RefSeq" id="WP_113525445.1">
    <property type="nucleotide sequence ID" value="NZ_AP018795.1"/>
</dbReference>
<proteinExistence type="predicted"/>
<dbReference type="KEGG" id="afj:AFERRID_02400"/>
<accession>A0A2Z6IEK5</accession>
<protein>
    <submittedName>
        <fullName evidence="1">Uncharacterized protein</fullName>
    </submittedName>
</protein>
<gene>
    <name evidence="1" type="ORF">AFERRID_02400</name>
</gene>
<dbReference type="InterPro" id="IPR029032">
    <property type="entry name" value="AhpD-like"/>
</dbReference>
<dbReference type="SUPFAM" id="SSF69118">
    <property type="entry name" value="AhpD-like"/>
    <property type="match status" value="1"/>
</dbReference>
<sequence>MSNKASPTAEEILAGMRQAMGRVPSAIEKSVTADPVLIHEHMRSRAFAMPAEGVLDEETRTLIYLAAALAGSSHACVQAMADKIVQQGVAPAKVVETIRITRFAMATKIIGDAEPIFAALNSRA</sequence>
<organism evidence="1 2">
    <name type="scientific">Acidithiobacillus ferridurans</name>
    <dbReference type="NCBI Taxonomy" id="1232575"/>
    <lineage>
        <taxon>Bacteria</taxon>
        <taxon>Pseudomonadati</taxon>
        <taxon>Pseudomonadota</taxon>
        <taxon>Acidithiobacillia</taxon>
        <taxon>Acidithiobacillales</taxon>
        <taxon>Acidithiobacillaceae</taxon>
        <taxon>Acidithiobacillus</taxon>
    </lineage>
</organism>
<dbReference type="AlphaFoldDB" id="A0A2Z6IEK5"/>
<dbReference type="Pfam" id="PF02627">
    <property type="entry name" value="CMD"/>
    <property type="match status" value="1"/>
</dbReference>
<dbReference type="EMBL" id="AP018795">
    <property type="protein sequence ID" value="BBF64022.1"/>
    <property type="molecule type" value="Genomic_DNA"/>
</dbReference>
<name>A0A2Z6IEK5_ACIFI</name>
<dbReference type="Proteomes" id="UP000280188">
    <property type="component" value="Chromosome"/>
</dbReference>
<dbReference type="InterPro" id="IPR003779">
    <property type="entry name" value="CMD-like"/>
</dbReference>